<dbReference type="GO" id="GO:0005737">
    <property type="term" value="C:cytoplasm"/>
    <property type="evidence" value="ECO:0007669"/>
    <property type="project" value="TreeGrafter"/>
</dbReference>
<dbReference type="AlphaFoldDB" id="A0A9Q0P420"/>
<dbReference type="Proteomes" id="UP001151752">
    <property type="component" value="Chromosome 5"/>
</dbReference>
<keyword evidence="3" id="KW-1185">Reference proteome</keyword>
<evidence type="ECO:0000313" key="3">
    <source>
        <dbReference type="Proteomes" id="UP001151752"/>
    </source>
</evidence>
<protein>
    <submittedName>
        <fullName evidence="2">MITOCHONDRIAL ATP SYNTHASE COUPLING FACTOR B</fullName>
    </submittedName>
</protein>
<feature type="region of interest" description="Disordered" evidence="1">
    <location>
        <begin position="1"/>
        <end position="20"/>
    </location>
</feature>
<dbReference type="PANTHER" id="PTHR13382">
    <property type="entry name" value="MITOCHONDRIAL ATP SYNTHASE COUPLING FACTOR B"/>
    <property type="match status" value="1"/>
</dbReference>
<dbReference type="PANTHER" id="PTHR13382:SF21">
    <property type="entry name" value="OS12G0601000 PROTEIN"/>
    <property type="match status" value="1"/>
</dbReference>
<evidence type="ECO:0000256" key="1">
    <source>
        <dbReference type="SAM" id="MobiDB-lite"/>
    </source>
</evidence>
<accession>A0A9Q0P420</accession>
<organism evidence="2 3">
    <name type="scientific">Salix koriyanagi</name>
    <dbReference type="NCBI Taxonomy" id="2511006"/>
    <lineage>
        <taxon>Eukaryota</taxon>
        <taxon>Viridiplantae</taxon>
        <taxon>Streptophyta</taxon>
        <taxon>Embryophyta</taxon>
        <taxon>Tracheophyta</taxon>
        <taxon>Spermatophyta</taxon>
        <taxon>Magnoliopsida</taxon>
        <taxon>eudicotyledons</taxon>
        <taxon>Gunneridae</taxon>
        <taxon>Pentapetalae</taxon>
        <taxon>rosids</taxon>
        <taxon>fabids</taxon>
        <taxon>Malpighiales</taxon>
        <taxon>Salicaceae</taxon>
        <taxon>Saliceae</taxon>
        <taxon>Salix</taxon>
    </lineage>
</organism>
<reference evidence="2" key="2">
    <citation type="journal article" date="2023" name="Int. J. Mol. Sci.">
        <title>De Novo Assembly and Annotation of 11 Diverse Shrub Willow (Salix) Genomes Reveals Novel Gene Organization in Sex-Linked Regions.</title>
        <authorList>
            <person name="Hyden B."/>
            <person name="Feng K."/>
            <person name="Yates T.B."/>
            <person name="Jawdy S."/>
            <person name="Cereghino C."/>
            <person name="Smart L.B."/>
            <person name="Muchero W."/>
        </authorList>
    </citation>
    <scope>NUCLEOTIDE SEQUENCE</scope>
    <source>
        <tissue evidence="2">Shoot tip</tissue>
    </source>
</reference>
<feature type="region of interest" description="Disordered" evidence="1">
    <location>
        <begin position="53"/>
        <end position="90"/>
    </location>
</feature>
<dbReference type="Gene3D" id="3.80.10.10">
    <property type="entry name" value="Ribonuclease Inhibitor"/>
    <property type="match status" value="1"/>
</dbReference>
<proteinExistence type="predicted"/>
<comment type="caution">
    <text evidence="2">The sequence shown here is derived from an EMBL/GenBank/DDBJ whole genome shotgun (WGS) entry which is preliminary data.</text>
</comment>
<evidence type="ECO:0000313" key="2">
    <source>
        <dbReference type="EMBL" id="KAJ6681267.1"/>
    </source>
</evidence>
<gene>
    <name evidence="2" type="ORF">OIU74_019696</name>
</gene>
<dbReference type="SUPFAM" id="SSF52047">
    <property type="entry name" value="RNI-like"/>
    <property type="match status" value="1"/>
</dbReference>
<name>A0A9Q0P420_9ROSI</name>
<dbReference type="InterPro" id="IPR050648">
    <property type="entry name" value="F-box_LRR-repeat"/>
</dbReference>
<feature type="compositionally biased region" description="Low complexity" evidence="1">
    <location>
        <begin position="54"/>
        <end position="77"/>
    </location>
</feature>
<sequence length="506" mass="55204">MHFENQPHIPSATPGVSIASFTSMDTPHRAKKHRGSYNCGRCGLPKKGHVCHLPPSTTTTPTQTPTDSSVSVSTSTSRPPPPSRQQHSDLRRALSFDDNDLRCDSPEIEIDEPELDLSGSGSGKLPVSCMWEILRRLSPEGLLAAARKCSGLSRLSLRLESDVDATMLACIAFSCPNLEVMDISTSETLVNRITGDELGRFVANKRCLTSLKMEGCSNLGGLVLCSSSLSTLWLSDLYCLSKMVFNCPNLKEISLDFSRQENESTDLIAMVDGLGRTCPRLQNIHVASFRLSHATVLALTAANLRGLRMLSLVFGTEITDASVASISQSYSKLELLDLSGSSISDSGIGMICNVFPGTLSRFLLAVCPNITSSGIQFATAQLPLLELMDCGMTICDLSPQNPTYDESELIDLNLNSCKNLHPDRVLLQCPRLERVHASGCQKLLIGAIQSQVSSNDLEASENQFLNKRLADGSKRVRVPLFLSQQPYDEDKKRRRIGSRPCKILVD</sequence>
<dbReference type="InterPro" id="IPR032675">
    <property type="entry name" value="LRR_dom_sf"/>
</dbReference>
<reference evidence="2" key="1">
    <citation type="submission" date="2022-11" db="EMBL/GenBank/DDBJ databases">
        <authorList>
            <person name="Hyden B.L."/>
            <person name="Feng K."/>
            <person name="Yates T."/>
            <person name="Jawdy S."/>
            <person name="Smart L.B."/>
            <person name="Muchero W."/>
        </authorList>
    </citation>
    <scope>NUCLEOTIDE SEQUENCE</scope>
    <source>
        <tissue evidence="2">Shoot tip</tissue>
    </source>
</reference>
<dbReference type="EMBL" id="JAPFFM010000020">
    <property type="protein sequence ID" value="KAJ6681267.1"/>
    <property type="molecule type" value="Genomic_DNA"/>
</dbReference>